<feature type="transmembrane region" description="Helical" evidence="6">
    <location>
        <begin position="216"/>
        <end position="238"/>
    </location>
</feature>
<dbReference type="InterPro" id="IPR050189">
    <property type="entry name" value="MFS_Efflux_Transporters"/>
</dbReference>
<dbReference type="PROSITE" id="PS50850">
    <property type="entry name" value="MFS"/>
    <property type="match status" value="1"/>
</dbReference>
<evidence type="ECO:0000256" key="6">
    <source>
        <dbReference type="SAM" id="Phobius"/>
    </source>
</evidence>
<protein>
    <submittedName>
        <fullName evidence="8">MFS transporter</fullName>
    </submittedName>
</protein>
<dbReference type="SUPFAM" id="SSF103473">
    <property type="entry name" value="MFS general substrate transporter"/>
    <property type="match status" value="1"/>
</dbReference>
<dbReference type="Gene3D" id="1.20.1250.20">
    <property type="entry name" value="MFS general substrate transporter like domains"/>
    <property type="match status" value="2"/>
</dbReference>
<feature type="transmembrane region" description="Helical" evidence="6">
    <location>
        <begin position="57"/>
        <end position="77"/>
    </location>
</feature>
<dbReference type="EMBL" id="CP017707">
    <property type="protein sequence ID" value="AOZ51129.1"/>
    <property type="molecule type" value="Genomic_DNA"/>
</dbReference>
<comment type="subcellular location">
    <subcellularLocation>
        <location evidence="1">Cell membrane</location>
        <topology evidence="1">Multi-pass membrane protein</topology>
    </subcellularLocation>
</comment>
<name>A0A1D9LIN9_9NEIS</name>
<feature type="transmembrane region" description="Helical" evidence="6">
    <location>
        <begin position="304"/>
        <end position="325"/>
    </location>
</feature>
<evidence type="ECO:0000256" key="2">
    <source>
        <dbReference type="ARBA" id="ARBA00022475"/>
    </source>
</evidence>
<dbReference type="CDD" id="cd17324">
    <property type="entry name" value="MFS_NepI_like"/>
    <property type="match status" value="1"/>
</dbReference>
<feature type="transmembrane region" description="Helical" evidence="6">
    <location>
        <begin position="84"/>
        <end position="103"/>
    </location>
</feature>
<keyword evidence="5 6" id="KW-0472">Membrane</keyword>
<feature type="transmembrane region" description="Helical" evidence="6">
    <location>
        <begin position="174"/>
        <end position="195"/>
    </location>
</feature>
<dbReference type="STRING" id="1108595.BKX93_14730"/>
<dbReference type="Proteomes" id="UP000178776">
    <property type="component" value="Chromosome"/>
</dbReference>
<feature type="transmembrane region" description="Helical" evidence="6">
    <location>
        <begin position="337"/>
        <end position="357"/>
    </location>
</feature>
<dbReference type="PANTHER" id="PTHR43124:SF8">
    <property type="entry name" value="INNER MEMBRANE TRANSPORT PROTEIN YDHP"/>
    <property type="match status" value="1"/>
</dbReference>
<evidence type="ECO:0000256" key="1">
    <source>
        <dbReference type="ARBA" id="ARBA00004651"/>
    </source>
</evidence>
<dbReference type="GO" id="GO:0022857">
    <property type="term" value="F:transmembrane transporter activity"/>
    <property type="evidence" value="ECO:0007669"/>
    <property type="project" value="InterPro"/>
</dbReference>
<dbReference type="InterPro" id="IPR011701">
    <property type="entry name" value="MFS"/>
</dbReference>
<keyword evidence="3 6" id="KW-0812">Transmembrane</keyword>
<feature type="transmembrane region" description="Helical" evidence="6">
    <location>
        <begin position="143"/>
        <end position="162"/>
    </location>
</feature>
<evidence type="ECO:0000256" key="4">
    <source>
        <dbReference type="ARBA" id="ARBA00022989"/>
    </source>
</evidence>
<dbReference type="GO" id="GO:0005886">
    <property type="term" value="C:plasma membrane"/>
    <property type="evidence" value="ECO:0007669"/>
    <property type="project" value="UniProtKB-SubCell"/>
</dbReference>
<feature type="transmembrane region" description="Helical" evidence="6">
    <location>
        <begin position="250"/>
        <end position="269"/>
    </location>
</feature>
<evidence type="ECO:0000259" key="7">
    <source>
        <dbReference type="PROSITE" id="PS50850"/>
    </source>
</evidence>
<accession>A0A1D9LIN9</accession>
<gene>
    <name evidence="8" type="ORF">BKX93_14730</name>
</gene>
<keyword evidence="2" id="KW-1003">Cell membrane</keyword>
<proteinExistence type="predicted"/>
<feature type="transmembrane region" description="Helical" evidence="6">
    <location>
        <begin position="109"/>
        <end position="131"/>
    </location>
</feature>
<sequence length="405" mass="41364">MPTTTAHPEPNGAPPRPAAIYLLSLCVFAMATSEFMVAGMMPSLAAAFRASLAEVGNLVSAFAASVVIGGPLLTWRLRAVRRKPALLGLLAVFLAGQLIGATADGYPQMLASRIVCGVAQSAFFGVALALAGELVGMDRIARAAGLVLNGLMLASVAGLPMATLLDQYWGWRPAFWLVAALVGLAMLGIAAAVPAGDKPAGQDAGGEWRALARPALWAAYLSSGLIIGAVFAAFTYLAPLLLRVSGFSPAMVPLLFGVYGAATVLGNLVTGRLADCHTRRVLQGGVLTLLLVMLALALGAQWQALAVAGVCLLGLAGLPMNPAMVARVVRAGGAGPMVNSLHMAVVNLGLMFGAWAGGLCLDAGWGLRAPLWLGAALALLALLSLGLDRSGDSWRAKASPADVSV</sequence>
<evidence type="ECO:0000256" key="3">
    <source>
        <dbReference type="ARBA" id="ARBA00022692"/>
    </source>
</evidence>
<dbReference type="GeneID" id="68842461"/>
<feature type="transmembrane region" description="Helical" evidence="6">
    <location>
        <begin position="369"/>
        <end position="387"/>
    </location>
</feature>
<dbReference type="KEGG" id="cvc:BKX93_14730"/>
<feature type="transmembrane region" description="Helical" evidence="6">
    <location>
        <begin position="281"/>
        <end position="298"/>
    </location>
</feature>
<organism evidence="8 9">
    <name type="scientific">Chromobacterium vaccinii</name>
    <dbReference type="NCBI Taxonomy" id="1108595"/>
    <lineage>
        <taxon>Bacteria</taxon>
        <taxon>Pseudomonadati</taxon>
        <taxon>Pseudomonadota</taxon>
        <taxon>Betaproteobacteria</taxon>
        <taxon>Neisseriales</taxon>
        <taxon>Chromobacteriaceae</taxon>
        <taxon>Chromobacterium</taxon>
    </lineage>
</organism>
<evidence type="ECO:0000313" key="8">
    <source>
        <dbReference type="EMBL" id="AOZ51129.1"/>
    </source>
</evidence>
<dbReference type="RefSeq" id="WP_070980390.1">
    <property type="nucleotide sequence ID" value="NZ_CP017707.1"/>
</dbReference>
<dbReference type="PANTHER" id="PTHR43124">
    <property type="entry name" value="PURINE EFFLUX PUMP PBUE"/>
    <property type="match status" value="1"/>
</dbReference>
<dbReference type="Pfam" id="PF07690">
    <property type="entry name" value="MFS_1"/>
    <property type="match status" value="1"/>
</dbReference>
<dbReference type="InterPro" id="IPR036259">
    <property type="entry name" value="MFS_trans_sf"/>
</dbReference>
<evidence type="ECO:0000256" key="5">
    <source>
        <dbReference type="ARBA" id="ARBA00023136"/>
    </source>
</evidence>
<dbReference type="AlphaFoldDB" id="A0A1D9LIN9"/>
<evidence type="ECO:0000313" key="9">
    <source>
        <dbReference type="Proteomes" id="UP000178776"/>
    </source>
</evidence>
<dbReference type="InterPro" id="IPR020846">
    <property type="entry name" value="MFS_dom"/>
</dbReference>
<feature type="domain" description="Major facilitator superfamily (MFS) profile" evidence="7">
    <location>
        <begin position="19"/>
        <end position="393"/>
    </location>
</feature>
<reference evidence="8 9" key="1">
    <citation type="submission" date="2016-10" db="EMBL/GenBank/DDBJ databases">
        <title>Chromobacterium muskegensis sp. nov., an insecticidal bacterium isolated from Sphagnum bogs.</title>
        <authorList>
            <person name="Sparks M.E."/>
            <person name="Blackburn M.B."/>
            <person name="Gundersen-Rindal D.E."/>
            <person name="Mitchell A."/>
            <person name="Farrar R."/>
            <person name="Kuhar D."/>
        </authorList>
    </citation>
    <scope>NUCLEOTIDE SEQUENCE [LARGE SCALE GENOMIC DNA]</scope>
    <source>
        <strain evidence="8 9">21-1</strain>
    </source>
</reference>
<keyword evidence="4 6" id="KW-1133">Transmembrane helix</keyword>